<dbReference type="Pfam" id="PF04340">
    <property type="entry name" value="DUF484"/>
    <property type="match status" value="1"/>
</dbReference>
<name>A0A4R6NX05_9GAMM</name>
<dbReference type="Gene3D" id="3.30.450.40">
    <property type="match status" value="1"/>
</dbReference>
<dbReference type="AlphaFoldDB" id="A0A4R6NX05"/>
<accession>A0A4R6NX05</accession>
<protein>
    <recommendedName>
        <fullName evidence="4">DUF484 family protein</fullName>
    </recommendedName>
</protein>
<reference evidence="2 3" key="1">
    <citation type="submission" date="2019-03" db="EMBL/GenBank/DDBJ databases">
        <title>Freshwater and sediment microbial communities from various areas in North America, analyzing microbe dynamics in response to fracking.</title>
        <authorList>
            <person name="Lamendella R."/>
        </authorList>
    </citation>
    <scope>NUCLEOTIDE SEQUENCE [LARGE SCALE GENOMIC DNA]</scope>
    <source>
        <strain evidence="2 3">18_TX</strain>
    </source>
</reference>
<keyword evidence="3" id="KW-1185">Reference proteome</keyword>
<dbReference type="PANTHER" id="PTHR38765:SF1">
    <property type="entry name" value="DUF484 DOMAIN-CONTAINING PROTEIN"/>
    <property type="match status" value="1"/>
</dbReference>
<dbReference type="RefSeq" id="WP_133540638.1">
    <property type="nucleotide sequence ID" value="NZ_SNXI01000022.1"/>
</dbReference>
<evidence type="ECO:0000313" key="2">
    <source>
        <dbReference type="EMBL" id="TDP28379.1"/>
    </source>
</evidence>
<dbReference type="OrthoDB" id="8525200at2"/>
<comment type="caution">
    <text evidence="2">The sequence shown here is derived from an EMBL/GenBank/DDBJ whole genome shotgun (WGS) entry which is preliminary data.</text>
</comment>
<feature type="coiled-coil region" evidence="1">
    <location>
        <begin position="49"/>
        <end position="83"/>
    </location>
</feature>
<evidence type="ECO:0000313" key="3">
    <source>
        <dbReference type="Proteomes" id="UP000295531"/>
    </source>
</evidence>
<organism evidence="2 3">
    <name type="scientific">Idiomarina aquatica</name>
    <dbReference type="NCBI Taxonomy" id="1327752"/>
    <lineage>
        <taxon>Bacteria</taxon>
        <taxon>Pseudomonadati</taxon>
        <taxon>Pseudomonadota</taxon>
        <taxon>Gammaproteobacteria</taxon>
        <taxon>Alteromonadales</taxon>
        <taxon>Idiomarinaceae</taxon>
        <taxon>Idiomarina</taxon>
    </lineage>
</organism>
<dbReference type="Proteomes" id="UP000295531">
    <property type="component" value="Unassembled WGS sequence"/>
</dbReference>
<dbReference type="InterPro" id="IPR007435">
    <property type="entry name" value="DUF484"/>
</dbReference>
<evidence type="ECO:0000256" key="1">
    <source>
        <dbReference type="SAM" id="Coils"/>
    </source>
</evidence>
<sequence>MSTELDNLDGQRIDDTLIREYLTENPDFFIRNDDLLAQLQFRHEEKGAVSLVERQQQKLRDQVKALQEEITELLVNARRNEEIFNAYSELYVKLLRCKSVEQVLDELQVTFEQQLKMPALSLKFFNNTNELTEQYRFTSETHKQLLSKRFSEGPIYLGRLTEQEHNLLFEDESVASVALLLLGDSGEIGMLAVGSSKPGHFEPAMDKLLINQLQALLTALLPTLLANDDAG</sequence>
<dbReference type="EMBL" id="SNXI01000022">
    <property type="protein sequence ID" value="TDP28379.1"/>
    <property type="molecule type" value="Genomic_DNA"/>
</dbReference>
<dbReference type="PANTHER" id="PTHR38765">
    <property type="entry name" value="DUF484 DOMAIN-CONTAINING PROTEIN"/>
    <property type="match status" value="1"/>
</dbReference>
<gene>
    <name evidence="2" type="ORF">DEU29_12224</name>
</gene>
<evidence type="ECO:0008006" key="4">
    <source>
        <dbReference type="Google" id="ProtNLM"/>
    </source>
</evidence>
<dbReference type="InterPro" id="IPR029016">
    <property type="entry name" value="GAF-like_dom_sf"/>
</dbReference>
<keyword evidence="1" id="KW-0175">Coiled coil</keyword>
<proteinExistence type="predicted"/>